<keyword evidence="2" id="KW-0175">Coiled coil</keyword>
<feature type="compositionally biased region" description="Pro residues" evidence="3">
    <location>
        <begin position="201"/>
        <end position="213"/>
    </location>
</feature>
<reference evidence="6 7" key="1">
    <citation type="submission" date="2017-06" db="EMBL/GenBank/DDBJ databases">
        <title>Genome sequencing of cyanobaciteial culture collection at National Institute for Environmental Studies (NIES).</title>
        <authorList>
            <person name="Hirose Y."/>
            <person name="Shimura Y."/>
            <person name="Fujisawa T."/>
            <person name="Nakamura Y."/>
            <person name="Kawachi M."/>
        </authorList>
    </citation>
    <scope>NUCLEOTIDE SEQUENCE [LARGE SCALE GENOMIC DNA]</scope>
    <source>
        <strain evidence="6 7">NIES-21</strain>
    </source>
</reference>
<feature type="transmembrane region" description="Helical" evidence="4">
    <location>
        <begin position="647"/>
        <end position="668"/>
    </location>
</feature>
<feature type="domain" description="EamA" evidence="5">
    <location>
        <begin position="584"/>
        <end position="721"/>
    </location>
</feature>
<evidence type="ECO:0000313" key="7">
    <source>
        <dbReference type="Proteomes" id="UP000218287"/>
    </source>
</evidence>
<dbReference type="SUPFAM" id="SSF103481">
    <property type="entry name" value="Multidrug resistance efflux transporter EmrE"/>
    <property type="match status" value="2"/>
</dbReference>
<feature type="transmembrane region" description="Helical" evidence="4">
    <location>
        <begin position="396"/>
        <end position="419"/>
    </location>
</feature>
<name>A0A1Z4GMB3_9CYAN</name>
<dbReference type="EMBL" id="AP018174">
    <property type="protein sequence ID" value="BAY18629.1"/>
    <property type="molecule type" value="Genomic_DNA"/>
</dbReference>
<feature type="transmembrane region" description="Helical" evidence="4">
    <location>
        <begin position="498"/>
        <end position="520"/>
    </location>
</feature>
<keyword evidence="4" id="KW-0812">Transmembrane</keyword>
<feature type="region of interest" description="Disordered" evidence="3">
    <location>
        <begin position="195"/>
        <end position="254"/>
    </location>
</feature>
<accession>A0A1Z4GMB3</accession>
<gene>
    <name evidence="6" type="ORF">NIES21_44770</name>
</gene>
<evidence type="ECO:0000313" key="6">
    <source>
        <dbReference type="EMBL" id="BAY18629.1"/>
    </source>
</evidence>
<sequence>MGRIEKRPDNPRVRGELSRSAETALWAVVEDLENLQQNVLRSLQEEIKRLQTEKERLYDDIQKLLEEKEHLQQVRQITEQQVLIRQLAEVLAKHISSQLQSSLKNLASELKMSGADEQAVLKSAESNEQIKQMLGTLDDTLTITFNSLQQELKNYQGNLSGQLSRMQSQQQQGEVIVEELVNHLRGELTKVIQETTQVTKPSPPTVLQPPDEPPSGSSVKQSPPTVLQSSERSPNTSFKVSSSTVLQPDEPSSASTAITYPLLSEVTNKSDDNQTTSSAPVTSSAVIIPSTKETPTQPISIAPKDFPPKEKPPEPIVLPSKDIAESETFSSPSNVKASEQNSALRLDVPETQIKFSSSKASEPVSVINPDVVADETISPPAASEPKSRRLGKSQSLSPVQIGFLLVVLSTVVSSLYNVAVKMMFHQNSAVVGSLAVERLLLPTLGNIFLILLLRLAIVVPLTLLLAPMMHPQVWQDIKNLMESFQGKPSAAKVKAQRVLQLSIASGCFLFLSQVLIYMAIGQVTTGMAIALFFIYPSVSGLLSWLLFRDKPSKVRAAAIGAIFLGELFVLGGAATAGISDFSVGSTAAIFGGVAFACYVILTRICAAKLHPVSFTLISFTTMFVLSFIGLMLPLPSNLSLDIDGSKLLEIILSAFILGVLTLLSYVLNNVGIRQLGALRSGIIGAGVPILTVVFAGLLIQENLEIIQILGVLFVTFGAAAFSFEKMRHQVKSSSAET</sequence>
<feature type="compositionally biased region" description="Polar residues" evidence="3">
    <location>
        <begin position="215"/>
        <end position="254"/>
    </location>
</feature>
<dbReference type="InterPro" id="IPR000620">
    <property type="entry name" value="EamA_dom"/>
</dbReference>
<dbReference type="InterPro" id="IPR037185">
    <property type="entry name" value="EmrE-like"/>
</dbReference>
<evidence type="ECO:0000256" key="2">
    <source>
        <dbReference type="SAM" id="Coils"/>
    </source>
</evidence>
<dbReference type="GO" id="GO:0016020">
    <property type="term" value="C:membrane"/>
    <property type="evidence" value="ECO:0007669"/>
    <property type="project" value="InterPro"/>
</dbReference>
<comment type="similarity">
    <text evidence="1">Belongs to the EamA transporter family.</text>
</comment>
<organism evidence="6 7">
    <name type="scientific">Anabaenopsis circularis NIES-21</name>
    <dbReference type="NCBI Taxonomy" id="1085406"/>
    <lineage>
        <taxon>Bacteria</taxon>
        <taxon>Bacillati</taxon>
        <taxon>Cyanobacteriota</taxon>
        <taxon>Cyanophyceae</taxon>
        <taxon>Nostocales</taxon>
        <taxon>Nodulariaceae</taxon>
        <taxon>Anabaenopsis</taxon>
    </lineage>
</organism>
<feature type="transmembrane region" description="Helical" evidence="4">
    <location>
        <begin position="705"/>
        <end position="723"/>
    </location>
</feature>
<keyword evidence="4" id="KW-1133">Transmembrane helix</keyword>
<protein>
    <recommendedName>
        <fullName evidence="5">EamA domain-containing protein</fullName>
    </recommendedName>
</protein>
<dbReference type="PANTHER" id="PTHR22911:SF137">
    <property type="entry name" value="SOLUTE CARRIER FAMILY 35 MEMBER G2-RELATED"/>
    <property type="match status" value="1"/>
</dbReference>
<feature type="transmembrane region" description="Helical" evidence="4">
    <location>
        <begin position="439"/>
        <end position="466"/>
    </location>
</feature>
<dbReference type="Pfam" id="PF00892">
    <property type="entry name" value="EamA"/>
    <property type="match status" value="1"/>
</dbReference>
<dbReference type="PANTHER" id="PTHR22911">
    <property type="entry name" value="ACYL-MALONYL CONDENSING ENZYME-RELATED"/>
    <property type="match status" value="1"/>
</dbReference>
<feature type="region of interest" description="Disordered" evidence="3">
    <location>
        <begin position="266"/>
        <end position="317"/>
    </location>
</feature>
<proteinExistence type="inferred from homology"/>
<feature type="transmembrane region" description="Helical" evidence="4">
    <location>
        <begin position="554"/>
        <end position="575"/>
    </location>
</feature>
<keyword evidence="4" id="KW-0472">Membrane</keyword>
<feature type="transmembrane region" description="Helical" evidence="4">
    <location>
        <begin position="581"/>
        <end position="601"/>
    </location>
</feature>
<feature type="transmembrane region" description="Helical" evidence="4">
    <location>
        <begin position="680"/>
        <end position="699"/>
    </location>
</feature>
<dbReference type="Proteomes" id="UP000218287">
    <property type="component" value="Chromosome"/>
</dbReference>
<dbReference type="OrthoDB" id="517612at2"/>
<keyword evidence="7" id="KW-1185">Reference proteome</keyword>
<feature type="transmembrane region" description="Helical" evidence="4">
    <location>
        <begin position="526"/>
        <end position="547"/>
    </location>
</feature>
<evidence type="ECO:0000256" key="3">
    <source>
        <dbReference type="SAM" id="MobiDB-lite"/>
    </source>
</evidence>
<feature type="compositionally biased region" description="Low complexity" evidence="3">
    <location>
        <begin position="275"/>
        <end position="286"/>
    </location>
</feature>
<feature type="coiled-coil region" evidence="2">
    <location>
        <begin position="29"/>
        <end position="81"/>
    </location>
</feature>
<feature type="transmembrane region" description="Helical" evidence="4">
    <location>
        <begin position="613"/>
        <end position="635"/>
    </location>
</feature>
<dbReference type="AlphaFoldDB" id="A0A1Z4GMB3"/>
<evidence type="ECO:0000256" key="4">
    <source>
        <dbReference type="SAM" id="Phobius"/>
    </source>
</evidence>
<evidence type="ECO:0000256" key="1">
    <source>
        <dbReference type="ARBA" id="ARBA00007362"/>
    </source>
</evidence>
<evidence type="ECO:0000259" key="5">
    <source>
        <dbReference type="Pfam" id="PF00892"/>
    </source>
</evidence>